<comment type="caution">
    <text evidence="1">The sequence shown here is derived from an EMBL/GenBank/DDBJ whole genome shotgun (WGS) entry which is preliminary data.</text>
</comment>
<keyword evidence="2" id="KW-1185">Reference proteome</keyword>
<dbReference type="Pfam" id="PF02423">
    <property type="entry name" value="OCD_Mu_crystall"/>
    <property type="match status" value="1"/>
</dbReference>
<evidence type="ECO:0000313" key="2">
    <source>
        <dbReference type="Proteomes" id="UP000070076"/>
    </source>
</evidence>
<feature type="non-terminal residue" evidence="1">
    <location>
        <position position="85"/>
    </location>
</feature>
<dbReference type="PANTHER" id="PTHR13812:SF19">
    <property type="entry name" value="KETIMINE REDUCTASE MU-CRYSTALLIN"/>
    <property type="match status" value="1"/>
</dbReference>
<protein>
    <submittedName>
        <fullName evidence="1">Alanine dehydrogenase</fullName>
        <ecNumber evidence="1">1.4.1.1</ecNumber>
    </submittedName>
</protein>
<dbReference type="PANTHER" id="PTHR13812">
    <property type="entry name" value="KETIMINE REDUCTASE MU-CRYSTALLIN"/>
    <property type="match status" value="1"/>
</dbReference>
<dbReference type="InterPro" id="IPR003462">
    <property type="entry name" value="ODC_Mu_crystall"/>
</dbReference>
<gene>
    <name evidence="1" type="ORF">AKJ48_03110</name>
</gene>
<dbReference type="Proteomes" id="UP000070076">
    <property type="component" value="Unassembled WGS sequence"/>
</dbReference>
<dbReference type="SUPFAM" id="SSF51735">
    <property type="entry name" value="NAD(P)-binding Rossmann-fold domains"/>
    <property type="match status" value="1"/>
</dbReference>
<dbReference type="EC" id="1.4.1.1" evidence="1"/>
<proteinExistence type="predicted"/>
<accession>A0A133VD06</accession>
<dbReference type="GO" id="GO:0000286">
    <property type="term" value="F:alanine dehydrogenase activity"/>
    <property type="evidence" value="ECO:0007669"/>
    <property type="project" value="UniProtKB-EC"/>
</dbReference>
<dbReference type="AlphaFoldDB" id="A0A133VD06"/>
<keyword evidence="1" id="KW-0560">Oxidoreductase</keyword>
<evidence type="ECO:0000313" key="1">
    <source>
        <dbReference type="EMBL" id="KXB04284.1"/>
    </source>
</evidence>
<dbReference type="InterPro" id="IPR036291">
    <property type="entry name" value="NAD(P)-bd_dom_sf"/>
</dbReference>
<sequence>MPAYLEDLGAAGVKIVNAHPKNPERHDMPSVMATILLLDSRTGAPLAIMDGTLITNMRTGAAAAVAAKHLARKDSKTVAMIGAGV</sequence>
<dbReference type="EMBL" id="LHYB01000043">
    <property type="protein sequence ID" value="KXB04284.1"/>
    <property type="molecule type" value="Genomic_DNA"/>
</dbReference>
<name>A0A133VD06_9EURY</name>
<organism evidence="1 2">
    <name type="scientific">candidate division MSBL1 archaeon SCGC-AAA261O19</name>
    <dbReference type="NCBI Taxonomy" id="1698277"/>
    <lineage>
        <taxon>Archaea</taxon>
        <taxon>Methanobacteriati</taxon>
        <taxon>Methanobacteriota</taxon>
        <taxon>candidate division MSBL1</taxon>
    </lineage>
</organism>
<dbReference type="InterPro" id="IPR023401">
    <property type="entry name" value="ODC_N"/>
</dbReference>
<reference evidence="1 2" key="1">
    <citation type="journal article" date="2016" name="Sci. Rep.">
        <title>Metabolic traits of an uncultured archaeal lineage -MSBL1- from brine pools of the Red Sea.</title>
        <authorList>
            <person name="Mwirichia R."/>
            <person name="Alam I."/>
            <person name="Rashid M."/>
            <person name="Vinu M."/>
            <person name="Ba-Alawi W."/>
            <person name="Anthony Kamau A."/>
            <person name="Kamanda Ngugi D."/>
            <person name="Goker M."/>
            <person name="Klenk H.P."/>
            <person name="Bajic V."/>
            <person name="Stingl U."/>
        </authorList>
    </citation>
    <scope>NUCLEOTIDE SEQUENCE [LARGE SCALE GENOMIC DNA]</scope>
    <source>
        <strain evidence="1">SCGC-AAA261O19</strain>
    </source>
</reference>
<dbReference type="Gene3D" id="3.30.1780.10">
    <property type="entry name" value="ornithine cyclodeaminase, domain 1"/>
    <property type="match status" value="1"/>
</dbReference>
<dbReference type="GO" id="GO:0005737">
    <property type="term" value="C:cytoplasm"/>
    <property type="evidence" value="ECO:0007669"/>
    <property type="project" value="TreeGrafter"/>
</dbReference>